<accession>A0A0D2HUF6</accession>
<sequence>MKQALAKTPDERSKVIATADHPEEVKMKKIIIPLLALTLLTLAGYAWAKGPVQAPMRGSACNCCAPPRFQIFQAPKPYGGLLMVDTQTGETYQRIIVNTTNAATGGIDIRWMKIEKKGPQKNETVFWD</sequence>
<dbReference type="EMBL" id="AZAC01000012">
    <property type="protein sequence ID" value="KIX14068.1"/>
    <property type="molecule type" value="Genomic_DNA"/>
</dbReference>
<evidence type="ECO:0000256" key="1">
    <source>
        <dbReference type="SAM" id="Phobius"/>
    </source>
</evidence>
<feature type="transmembrane region" description="Helical" evidence="1">
    <location>
        <begin position="30"/>
        <end position="48"/>
    </location>
</feature>
<name>A0A0D2HUF6_9BACT</name>
<evidence type="ECO:0000313" key="3">
    <source>
        <dbReference type="Proteomes" id="UP000032233"/>
    </source>
</evidence>
<reference evidence="2 3" key="1">
    <citation type="submission" date="2013-11" db="EMBL/GenBank/DDBJ databases">
        <title>Metagenomic analysis of a methanogenic consortium involved in long chain n-alkane degradation.</title>
        <authorList>
            <person name="Davidova I.A."/>
            <person name="Callaghan A.V."/>
            <person name="Wawrik B."/>
            <person name="Pruitt S."/>
            <person name="Marks C."/>
            <person name="Duncan K.E."/>
            <person name="Suflita J.M."/>
        </authorList>
    </citation>
    <scope>NUCLEOTIDE SEQUENCE [LARGE SCALE GENOMIC DNA]</scope>
    <source>
        <strain evidence="2 3">SPR</strain>
    </source>
</reference>
<dbReference type="Proteomes" id="UP000032233">
    <property type="component" value="Unassembled WGS sequence"/>
</dbReference>
<protein>
    <submittedName>
        <fullName evidence="2">Uncharacterized protein</fullName>
    </submittedName>
</protein>
<gene>
    <name evidence="2" type="ORF">X474_10565</name>
</gene>
<proteinExistence type="predicted"/>
<comment type="caution">
    <text evidence="2">The sequence shown here is derived from an EMBL/GenBank/DDBJ whole genome shotgun (WGS) entry which is preliminary data.</text>
</comment>
<dbReference type="STRING" id="1429043.X474_10565"/>
<keyword evidence="1" id="KW-0472">Membrane</keyword>
<evidence type="ECO:0000313" key="2">
    <source>
        <dbReference type="EMBL" id="KIX14068.1"/>
    </source>
</evidence>
<keyword evidence="3" id="KW-1185">Reference proteome</keyword>
<organism evidence="2 3">
    <name type="scientific">Dethiosulfatarculus sandiegensis</name>
    <dbReference type="NCBI Taxonomy" id="1429043"/>
    <lineage>
        <taxon>Bacteria</taxon>
        <taxon>Pseudomonadati</taxon>
        <taxon>Thermodesulfobacteriota</taxon>
        <taxon>Desulfarculia</taxon>
        <taxon>Desulfarculales</taxon>
        <taxon>Desulfarculaceae</taxon>
        <taxon>Dethiosulfatarculus</taxon>
    </lineage>
</organism>
<dbReference type="InParanoid" id="A0A0D2HUF6"/>
<keyword evidence="1" id="KW-0812">Transmembrane</keyword>
<keyword evidence="1" id="KW-1133">Transmembrane helix</keyword>
<dbReference type="AlphaFoldDB" id="A0A0D2HUF6"/>